<dbReference type="Proteomes" id="UP000016368">
    <property type="component" value="Unassembled WGS sequence"/>
</dbReference>
<feature type="compositionally biased region" description="Basic and acidic residues" evidence="1">
    <location>
        <begin position="101"/>
        <end position="135"/>
    </location>
</feature>
<proteinExistence type="predicted"/>
<comment type="caution">
    <text evidence="2">The sequence shown here is derived from an EMBL/GenBank/DDBJ whole genome shotgun (WGS) entry which is preliminary data.</text>
</comment>
<dbReference type="EMBL" id="AEGR01000114">
    <property type="protein sequence ID" value="EGI75298.1"/>
    <property type="molecule type" value="Genomic_DNA"/>
</dbReference>
<name>F3KY45_9BURK</name>
<evidence type="ECO:0000313" key="2">
    <source>
        <dbReference type="EMBL" id="EGI75298.1"/>
    </source>
</evidence>
<protein>
    <recommendedName>
        <fullName evidence="4">Lipoprotein</fullName>
    </recommendedName>
</protein>
<sequence length="152" mass="17226">MVLLPMAVANAQDQNPNSSQPPAQVVDPVRGDPPAPYNAEHDTHERARIRHERERVEAEYKQAQVDCYQRFAVNACLREARRARRVENDRLRAQEIALDDAKRAAEVQSRKQALEERQAEKARQDAAREQEEAARARNRSPSRGNAPAPSGR</sequence>
<feature type="region of interest" description="Disordered" evidence="1">
    <location>
        <begin position="1"/>
        <end position="47"/>
    </location>
</feature>
<gene>
    <name evidence="2" type="ORF">HGR_16957</name>
</gene>
<keyword evidence="3" id="KW-1185">Reference proteome</keyword>
<evidence type="ECO:0000313" key="3">
    <source>
        <dbReference type="Proteomes" id="UP000016368"/>
    </source>
</evidence>
<organism evidence="2 3">
    <name type="scientific">Hylemonella gracilis ATCC 19624</name>
    <dbReference type="NCBI Taxonomy" id="887062"/>
    <lineage>
        <taxon>Bacteria</taxon>
        <taxon>Pseudomonadati</taxon>
        <taxon>Pseudomonadota</taxon>
        <taxon>Betaproteobacteria</taxon>
        <taxon>Burkholderiales</taxon>
        <taxon>Comamonadaceae</taxon>
        <taxon>Hylemonella</taxon>
    </lineage>
</organism>
<feature type="compositionally biased region" description="Polar residues" evidence="1">
    <location>
        <begin position="11"/>
        <end position="22"/>
    </location>
</feature>
<feature type="region of interest" description="Disordered" evidence="1">
    <location>
        <begin position="101"/>
        <end position="152"/>
    </location>
</feature>
<evidence type="ECO:0008006" key="4">
    <source>
        <dbReference type="Google" id="ProtNLM"/>
    </source>
</evidence>
<accession>F3KY45</accession>
<dbReference type="AlphaFoldDB" id="F3KY45"/>
<reference evidence="2 3" key="1">
    <citation type="journal article" date="2011" name="EMBO J.">
        <title>Structural diversity of bacterial flagellar motors.</title>
        <authorList>
            <person name="Chen S."/>
            <person name="Beeby M."/>
            <person name="Murphy G.E."/>
            <person name="Leadbetter J.R."/>
            <person name="Hendrixson D.R."/>
            <person name="Briegel A."/>
            <person name="Li Z."/>
            <person name="Shi J."/>
            <person name="Tocheva E.I."/>
            <person name="Muller A."/>
            <person name="Dobro M.J."/>
            <person name="Jensen G.J."/>
        </authorList>
    </citation>
    <scope>NUCLEOTIDE SEQUENCE [LARGE SCALE GENOMIC DNA]</scope>
    <source>
        <strain evidence="2 3">ATCC 19624</strain>
    </source>
</reference>
<evidence type="ECO:0000256" key="1">
    <source>
        <dbReference type="SAM" id="MobiDB-lite"/>
    </source>
</evidence>
<dbReference type="STRING" id="887062.HGR_16957"/>